<protein>
    <submittedName>
        <fullName evidence="3">YD repeat-containing protein</fullName>
    </submittedName>
</protein>
<accession>A0A6P2Q6M4</accession>
<evidence type="ECO:0000256" key="1">
    <source>
        <dbReference type="SAM" id="MobiDB-lite"/>
    </source>
</evidence>
<evidence type="ECO:0000313" key="3">
    <source>
        <dbReference type="EMBL" id="VWC18271.1"/>
    </source>
</evidence>
<dbReference type="EMBL" id="CABVPN010000036">
    <property type="protein sequence ID" value="VWC18271.1"/>
    <property type="molecule type" value="Genomic_DNA"/>
</dbReference>
<dbReference type="PANTHER" id="PTHR32305">
    <property type="match status" value="1"/>
</dbReference>
<dbReference type="RefSeq" id="WP_275404730.1">
    <property type="nucleotide sequence ID" value="NZ_CABVPN010000036.1"/>
</dbReference>
<sequence>MKKRFHIPSPQSGEREPVMHRPTYVVREDPADAYSSPVAQRMHTFSEQPQWRGASIYLHEPGTFARLDETLVEAAFIETDTDGRFVQVSAKIRHATLFYQNDYLETPQELVDESGKVVWLGRYRAWGWEKTVWRETPERNEATNSIRFPGQYCDEETGLHYNRYRYFDRSSGRFISKDSIGWAGRLNVYQYAPNPVEWVDPFLPMIQMNWSQNLQKSDYDRR</sequence>
<dbReference type="InterPro" id="IPR050708">
    <property type="entry name" value="T6SS_VgrG/RHS"/>
</dbReference>
<proteinExistence type="predicted"/>
<dbReference type="InterPro" id="IPR001826">
    <property type="entry name" value="RHS"/>
</dbReference>
<dbReference type="AlphaFoldDB" id="A0A6P2Q6M4"/>
<feature type="region of interest" description="Disordered" evidence="1">
    <location>
        <begin position="1"/>
        <end position="21"/>
    </location>
</feature>
<dbReference type="Gene3D" id="2.180.10.10">
    <property type="entry name" value="RHS repeat-associated core"/>
    <property type="match status" value="1"/>
</dbReference>
<feature type="domain" description="RHS protein conserved region" evidence="2">
    <location>
        <begin position="98"/>
        <end position="127"/>
    </location>
</feature>
<dbReference type="InterPro" id="IPR022385">
    <property type="entry name" value="Rhs_assc_core"/>
</dbReference>
<dbReference type="PANTHER" id="PTHR32305:SF15">
    <property type="entry name" value="PROTEIN RHSA-RELATED"/>
    <property type="match status" value="1"/>
</dbReference>
<evidence type="ECO:0000313" key="4">
    <source>
        <dbReference type="Proteomes" id="UP000494125"/>
    </source>
</evidence>
<organism evidence="3 4">
    <name type="scientific">Burkholderia diffusa</name>
    <dbReference type="NCBI Taxonomy" id="488732"/>
    <lineage>
        <taxon>Bacteria</taxon>
        <taxon>Pseudomonadati</taxon>
        <taxon>Pseudomonadota</taxon>
        <taxon>Betaproteobacteria</taxon>
        <taxon>Burkholderiales</taxon>
        <taxon>Burkholderiaceae</taxon>
        <taxon>Burkholderia</taxon>
        <taxon>Burkholderia cepacia complex</taxon>
    </lineage>
</organism>
<dbReference type="Proteomes" id="UP000494125">
    <property type="component" value="Unassembled WGS sequence"/>
</dbReference>
<dbReference type="NCBIfam" id="TIGR03696">
    <property type="entry name" value="Rhs_assc_core"/>
    <property type="match status" value="1"/>
</dbReference>
<evidence type="ECO:0000259" key="2">
    <source>
        <dbReference type="Pfam" id="PF03527"/>
    </source>
</evidence>
<dbReference type="PRINTS" id="PR00394">
    <property type="entry name" value="RHSPROTEIN"/>
</dbReference>
<reference evidence="3 4" key="1">
    <citation type="submission" date="2019-09" db="EMBL/GenBank/DDBJ databases">
        <authorList>
            <person name="Depoorter E."/>
        </authorList>
    </citation>
    <scope>NUCLEOTIDE SEQUENCE [LARGE SCALE GENOMIC DNA]</scope>
    <source>
        <strain evidence="3">LMG 24065</strain>
    </source>
</reference>
<name>A0A6P2Q6M4_9BURK</name>
<gene>
    <name evidence="3" type="ORF">BDI24065_05718</name>
</gene>
<dbReference type="Pfam" id="PF03527">
    <property type="entry name" value="RHS"/>
    <property type="match status" value="1"/>
</dbReference>
<dbReference type="GeneID" id="93031549"/>
<keyword evidence="4" id="KW-1185">Reference proteome</keyword>